<accession>A0AAD9V4P9</accession>
<keyword evidence="2" id="KW-1133">Transmembrane helix</keyword>
<dbReference type="AlphaFoldDB" id="A0AAD9V4P9"/>
<sequence>MQIKPNFHMIAFSPVKNRPYVKINCNDQFQPPKFGNLLRQTEVLAAGSVMQEVRHMVILKGIVLLVCTGMVVGTSITTFDQPTPSQTLSATSTINQTATLNSPVVSMATQSTLTMISPSRSSSFRVISSSSVFADRTTESQPNNKDEEEKEKEKKETALIVASCAGGATLVIGLFVVTCTHRRGQKP</sequence>
<reference evidence="3" key="1">
    <citation type="journal article" date="2023" name="G3 (Bethesda)">
        <title>Whole genome assembly and annotation of the endangered Caribbean coral Acropora cervicornis.</title>
        <authorList>
            <person name="Selwyn J.D."/>
            <person name="Vollmer S.V."/>
        </authorList>
    </citation>
    <scope>NUCLEOTIDE SEQUENCE</scope>
    <source>
        <strain evidence="3">K2</strain>
    </source>
</reference>
<evidence type="ECO:0000256" key="2">
    <source>
        <dbReference type="SAM" id="Phobius"/>
    </source>
</evidence>
<proteinExistence type="predicted"/>
<dbReference type="Proteomes" id="UP001249851">
    <property type="component" value="Unassembled WGS sequence"/>
</dbReference>
<keyword evidence="2" id="KW-0812">Transmembrane</keyword>
<name>A0AAD9V4P9_ACRCE</name>
<reference evidence="3" key="2">
    <citation type="journal article" date="2023" name="Science">
        <title>Genomic signatures of disease resistance in endangered staghorn corals.</title>
        <authorList>
            <person name="Vollmer S.V."/>
            <person name="Selwyn J.D."/>
            <person name="Despard B.A."/>
            <person name="Roesel C.L."/>
        </authorList>
    </citation>
    <scope>NUCLEOTIDE SEQUENCE</scope>
    <source>
        <strain evidence="3">K2</strain>
    </source>
</reference>
<dbReference type="EMBL" id="JARQWQ010000034">
    <property type="protein sequence ID" value="KAK2561032.1"/>
    <property type="molecule type" value="Genomic_DNA"/>
</dbReference>
<feature type="transmembrane region" description="Helical" evidence="2">
    <location>
        <begin position="158"/>
        <end position="177"/>
    </location>
</feature>
<feature type="transmembrane region" description="Helical" evidence="2">
    <location>
        <begin position="57"/>
        <end position="79"/>
    </location>
</feature>
<organism evidence="3 4">
    <name type="scientific">Acropora cervicornis</name>
    <name type="common">Staghorn coral</name>
    <dbReference type="NCBI Taxonomy" id="6130"/>
    <lineage>
        <taxon>Eukaryota</taxon>
        <taxon>Metazoa</taxon>
        <taxon>Cnidaria</taxon>
        <taxon>Anthozoa</taxon>
        <taxon>Hexacorallia</taxon>
        <taxon>Scleractinia</taxon>
        <taxon>Astrocoeniina</taxon>
        <taxon>Acroporidae</taxon>
        <taxon>Acropora</taxon>
    </lineage>
</organism>
<gene>
    <name evidence="3" type="ORF">P5673_016163</name>
</gene>
<keyword evidence="2" id="KW-0472">Membrane</keyword>
<evidence type="ECO:0000256" key="1">
    <source>
        <dbReference type="SAM" id="MobiDB-lite"/>
    </source>
</evidence>
<feature type="compositionally biased region" description="Basic and acidic residues" evidence="1">
    <location>
        <begin position="144"/>
        <end position="154"/>
    </location>
</feature>
<feature type="region of interest" description="Disordered" evidence="1">
    <location>
        <begin position="134"/>
        <end position="154"/>
    </location>
</feature>
<keyword evidence="4" id="KW-1185">Reference proteome</keyword>
<protein>
    <submittedName>
        <fullName evidence="3">Uncharacterized protein</fullName>
    </submittedName>
</protein>
<evidence type="ECO:0000313" key="4">
    <source>
        <dbReference type="Proteomes" id="UP001249851"/>
    </source>
</evidence>
<evidence type="ECO:0000313" key="3">
    <source>
        <dbReference type="EMBL" id="KAK2561032.1"/>
    </source>
</evidence>
<comment type="caution">
    <text evidence="3">The sequence shown here is derived from an EMBL/GenBank/DDBJ whole genome shotgun (WGS) entry which is preliminary data.</text>
</comment>